<sequence>MASFATSGILPCFGLNSDIKPRFQVRVRSSGSFDSTILSFDSIAVNGKKNGALIDRGIEEKVKSEALVDGKNGKVKSSIEPKKWVKDFGSRDLEPLWDDGYGTKTIKDYFDGAKEMIRPDGGPPRWFCPTECGKPLKNSPVLLFLPGVDGVGLGLTLNHKALGKVFEVRCLHIPVYDRTPFEVAFSHGGDHARIGLVKLVEETVRIEHASSPNKPIYLVGESIGGCLALAVAARNPEVDLVLIVANPATSFGRSHLQSFLPILEAVPDQLHNGLLSLLSPLTGNPVKMAMVNTEDRLPSRLKIGKFYQNLRSLLHSLSVVPDIIPKDTLIWKLKLLRSAADYVNACLHTVKAEVLLLASEKDYLLPSRDEAKRLKSLLQNCTVRNFKDNGHAIFLEDGVGLLTVIKGTSKYRLSKQFDFVSDYLPLSTSEFKSFFEEAYRLLLLAAGSTMFSTLKDGKIVRGLAGVPNEGPVLLVGYHMLMAFDIYPLAEGFLREKNIMLRGIGHPDLYTGKLESLSNEFAYADWIRVLGTVAGTASNFFKLLSTKSHVLLYPGGARESLHNKGEEYKLFWPDQQEFVRIAARFGATIVPFGTVGEDDLTHLVLDYHDMMKIPVVSDYIREVNNKATKIRDSSKGEVANQPVYIPGVLPKLPGRFYYLFGKPIQTKGMEEMLKDKENANQLYLHIKSEVENNIAYLLKKREEDPYRSLIDRTIYQALHSPLSNVPSFEP</sequence>
<dbReference type="SUPFAM" id="SSF53474">
    <property type="entry name" value="alpha/beta-Hydrolases"/>
    <property type="match status" value="1"/>
</dbReference>
<keyword evidence="2" id="KW-0808">Transferase</keyword>
<dbReference type="Pfam" id="PF03982">
    <property type="entry name" value="DAGAT"/>
    <property type="match status" value="1"/>
</dbReference>
<evidence type="ECO:0000313" key="6">
    <source>
        <dbReference type="Proteomes" id="UP001314170"/>
    </source>
</evidence>
<gene>
    <name evidence="5" type="ORF">DCAF_LOCUS15975</name>
</gene>
<keyword evidence="6" id="KW-1185">Reference proteome</keyword>
<evidence type="ECO:0000256" key="3">
    <source>
        <dbReference type="ARBA" id="ARBA00023315"/>
    </source>
</evidence>
<dbReference type="PANTHER" id="PTHR22753">
    <property type="entry name" value="TRANSMEMBRANE PROTEIN 68"/>
    <property type="match status" value="1"/>
</dbReference>
<feature type="domain" description="Serine aminopeptidase S33" evidence="4">
    <location>
        <begin position="208"/>
        <end position="396"/>
    </location>
</feature>
<comment type="similarity">
    <text evidence="1">Belongs to the diacylglycerol acyltransferase family.</text>
</comment>
<dbReference type="InterPro" id="IPR022742">
    <property type="entry name" value="Hydrolase_4"/>
</dbReference>
<organism evidence="5 6">
    <name type="scientific">Dovyalis caffra</name>
    <dbReference type="NCBI Taxonomy" id="77055"/>
    <lineage>
        <taxon>Eukaryota</taxon>
        <taxon>Viridiplantae</taxon>
        <taxon>Streptophyta</taxon>
        <taxon>Embryophyta</taxon>
        <taxon>Tracheophyta</taxon>
        <taxon>Spermatophyta</taxon>
        <taxon>Magnoliopsida</taxon>
        <taxon>eudicotyledons</taxon>
        <taxon>Gunneridae</taxon>
        <taxon>Pentapetalae</taxon>
        <taxon>rosids</taxon>
        <taxon>fabids</taxon>
        <taxon>Malpighiales</taxon>
        <taxon>Salicaceae</taxon>
        <taxon>Flacourtieae</taxon>
        <taxon>Dovyalis</taxon>
    </lineage>
</organism>
<evidence type="ECO:0000256" key="2">
    <source>
        <dbReference type="ARBA" id="ARBA00022679"/>
    </source>
</evidence>
<dbReference type="PANTHER" id="PTHR22753:SF14">
    <property type="entry name" value="MONOACYLGLYCEROL_DIACYLGLYCEROL O-ACYLTRANSFERASE"/>
    <property type="match status" value="1"/>
</dbReference>
<evidence type="ECO:0000259" key="4">
    <source>
        <dbReference type="Pfam" id="PF12146"/>
    </source>
</evidence>
<proteinExistence type="inferred from homology"/>
<dbReference type="GO" id="GO:0004144">
    <property type="term" value="F:diacylglycerol O-acyltransferase activity"/>
    <property type="evidence" value="ECO:0007669"/>
    <property type="project" value="UniProtKB-ARBA"/>
</dbReference>
<evidence type="ECO:0000313" key="5">
    <source>
        <dbReference type="EMBL" id="CAK7340886.1"/>
    </source>
</evidence>
<keyword evidence="3" id="KW-0012">Acyltransferase</keyword>
<dbReference type="EMBL" id="CAWUPB010001160">
    <property type="protein sequence ID" value="CAK7340886.1"/>
    <property type="molecule type" value="Genomic_DNA"/>
</dbReference>
<dbReference type="Pfam" id="PF12146">
    <property type="entry name" value="Hydrolase_4"/>
    <property type="match status" value="1"/>
</dbReference>
<dbReference type="InterPro" id="IPR029058">
    <property type="entry name" value="AB_hydrolase_fold"/>
</dbReference>
<comment type="caution">
    <text evidence="5">The sequence shown here is derived from an EMBL/GenBank/DDBJ whole genome shotgun (WGS) entry which is preliminary data.</text>
</comment>
<dbReference type="CDD" id="cd07987">
    <property type="entry name" value="LPLAT_MGAT-like"/>
    <property type="match status" value="1"/>
</dbReference>
<dbReference type="InterPro" id="IPR007130">
    <property type="entry name" value="DAGAT"/>
</dbReference>
<dbReference type="Gene3D" id="3.40.50.1820">
    <property type="entry name" value="alpha/beta hydrolase"/>
    <property type="match status" value="1"/>
</dbReference>
<dbReference type="AlphaFoldDB" id="A0AAV1RX28"/>
<accession>A0AAV1RX28</accession>
<evidence type="ECO:0000256" key="1">
    <source>
        <dbReference type="ARBA" id="ARBA00005420"/>
    </source>
</evidence>
<protein>
    <recommendedName>
        <fullName evidence="4">Serine aminopeptidase S33 domain-containing protein</fullName>
    </recommendedName>
</protein>
<dbReference type="GO" id="GO:0016020">
    <property type="term" value="C:membrane"/>
    <property type="evidence" value="ECO:0007669"/>
    <property type="project" value="TreeGrafter"/>
</dbReference>
<name>A0AAV1RX28_9ROSI</name>
<reference evidence="5 6" key="1">
    <citation type="submission" date="2024-01" db="EMBL/GenBank/DDBJ databases">
        <authorList>
            <person name="Waweru B."/>
        </authorList>
    </citation>
    <scope>NUCLEOTIDE SEQUENCE [LARGE SCALE GENOMIC DNA]</scope>
</reference>
<dbReference type="GO" id="GO:0019432">
    <property type="term" value="P:triglyceride biosynthetic process"/>
    <property type="evidence" value="ECO:0007669"/>
    <property type="project" value="UniProtKB-ARBA"/>
</dbReference>
<dbReference type="Proteomes" id="UP001314170">
    <property type="component" value="Unassembled WGS sequence"/>
</dbReference>